<dbReference type="GO" id="GO:0046872">
    <property type="term" value="F:metal ion binding"/>
    <property type="evidence" value="ECO:0007669"/>
    <property type="project" value="UniProtKB-KW"/>
</dbReference>
<dbReference type="GO" id="GO:0003724">
    <property type="term" value="F:RNA helicase activity"/>
    <property type="evidence" value="ECO:0007669"/>
    <property type="project" value="TreeGrafter"/>
</dbReference>
<dbReference type="KEGG" id="ghl:GM160_08080"/>
<gene>
    <name evidence="11" type="primary">cas3</name>
    <name evidence="11" type="ORF">GM160_08080</name>
</gene>
<evidence type="ECO:0000256" key="3">
    <source>
        <dbReference type="ARBA" id="ARBA00022722"/>
    </source>
</evidence>
<dbReference type="InterPro" id="IPR006483">
    <property type="entry name" value="CRISPR-assoc_Cas3_HD"/>
</dbReference>
<keyword evidence="5" id="KW-0547">Nucleotide-binding</keyword>
<keyword evidence="9" id="KW-0051">Antiviral defense</keyword>
<evidence type="ECO:0000259" key="10">
    <source>
        <dbReference type="PROSITE" id="PS51643"/>
    </source>
</evidence>
<keyword evidence="3" id="KW-0540">Nuclease</keyword>
<dbReference type="InterPro" id="IPR054712">
    <property type="entry name" value="Cas3-like_dom"/>
</dbReference>
<dbReference type="SMART" id="SM00487">
    <property type="entry name" value="DEXDc"/>
    <property type="match status" value="1"/>
</dbReference>
<evidence type="ECO:0000256" key="2">
    <source>
        <dbReference type="ARBA" id="ARBA00009046"/>
    </source>
</evidence>
<dbReference type="InterPro" id="IPR050547">
    <property type="entry name" value="DEAD_box_RNA_helicases"/>
</dbReference>
<evidence type="ECO:0000256" key="8">
    <source>
        <dbReference type="ARBA" id="ARBA00022840"/>
    </source>
</evidence>
<protein>
    <submittedName>
        <fullName evidence="11">CRISPR-associated helicase Cas3</fullName>
    </submittedName>
</protein>
<keyword evidence="7" id="KW-0347">Helicase</keyword>
<evidence type="ECO:0000256" key="5">
    <source>
        <dbReference type="ARBA" id="ARBA00022741"/>
    </source>
</evidence>
<dbReference type="Proteomes" id="UP000427716">
    <property type="component" value="Chromosome"/>
</dbReference>
<evidence type="ECO:0000256" key="7">
    <source>
        <dbReference type="ARBA" id="ARBA00022806"/>
    </source>
</evidence>
<name>A0A6I6D3P0_9GAMM</name>
<dbReference type="GO" id="GO:0016787">
    <property type="term" value="F:hydrolase activity"/>
    <property type="evidence" value="ECO:0007669"/>
    <property type="project" value="UniProtKB-KW"/>
</dbReference>
<dbReference type="AlphaFoldDB" id="A0A6I6D3P0"/>
<dbReference type="EMBL" id="CP046415">
    <property type="protein sequence ID" value="QGT78857.1"/>
    <property type="molecule type" value="Genomic_DNA"/>
</dbReference>
<dbReference type="SUPFAM" id="SSF52540">
    <property type="entry name" value="P-loop containing nucleoside triphosphate hydrolases"/>
    <property type="match status" value="1"/>
</dbReference>
<sequence>MRRRRNTRTDPELPLGIFAHCPAKTRTDQLGRTSIGRNVLEHCLTVGAVAARLEVTFPKAFRELLFPDGSPLVAGAHDLGKVSPTFVAKILRAIDSECAVDPTLLRAVAGFDPDIEKNWGGHAGVSQCAATSMGAPPPVPEILGQHHGYSPQVEGRSGDDESFGGSAWQREREALVEALKKAMASDWPENIDPVQARVLAGLTTVADWIGSGRHFDDPSEPWEDRVDQAVHDAGYIPFSVRAGLGFEDIFPFSANEAQARLSEAVEGPGVYLLEAPMGMGKTEAALYAAYGQLAAGKATGIYFALPTQLTSNRIHARFQRFLEGILEPGDPMARAMLLHSGAWLVESEMGEEGRPGGSWFSHAKRGLLFPFAVGTLDQALMAVMNVKHGFVRAFGLAGKVVVLDEVHTYDAYTGTLLDELVDFLCKAGCTVIILTATLSRPRRNQLLHGEAHRDDYPLVTSAPEAGDVAEIPLERPRSRSVELAWCRETEPVIEEALRRAFDGQHILWIENSVFEAQERFRVLSARARDAGIEIGLLHSRFTASDRESLEDRWVGRFGRGGRGGSSGGGCILVGTQVLEQSLDIDADYLVARFCPTDMLFQRLGRLWRHEGTARPAGSRCEAAILAPALVDAVENPSKAFGSTEAVYDAYVLCRSLGVWQDRGEIKLPEDIRPMIDATYRAREETGPMARWLHELHEGNRRKTGISTMRRLARGALSLGGKTQSEDKAGTRYSDMESTEVLLLSDIRSRADNRETIVTLLDGSRHKIPWDRHVLQRREWRVLSVQLARQKVRVAEHQAPRALPVRQLRRYGLGNCFYLGQPEDEVSSFRVGLVNDAREVVGLDGHAANDKFRTFYRHDLGYQAERRKD</sequence>
<dbReference type="InterPro" id="IPR014001">
    <property type="entry name" value="Helicase_ATP-bd"/>
</dbReference>
<evidence type="ECO:0000313" key="12">
    <source>
        <dbReference type="Proteomes" id="UP000427716"/>
    </source>
</evidence>
<dbReference type="Pfam" id="PF00270">
    <property type="entry name" value="DEAD"/>
    <property type="match status" value="1"/>
</dbReference>
<dbReference type="SMART" id="SM00490">
    <property type="entry name" value="HELICc"/>
    <property type="match status" value="1"/>
</dbReference>
<dbReference type="Gene3D" id="1.10.3210.30">
    <property type="match status" value="1"/>
</dbReference>
<reference evidence="11 12" key="1">
    <citation type="submission" date="2019-11" db="EMBL/GenBank/DDBJ databases">
        <authorList>
            <person name="Zhang J."/>
            <person name="Sun C."/>
        </authorList>
    </citation>
    <scope>NUCLEOTIDE SEQUENCE [LARGE SCALE GENOMIC DNA]</scope>
    <source>
        <strain evidence="12">sp2</strain>
    </source>
</reference>
<dbReference type="GO" id="GO:0005524">
    <property type="term" value="F:ATP binding"/>
    <property type="evidence" value="ECO:0007669"/>
    <property type="project" value="UniProtKB-KW"/>
</dbReference>
<keyword evidence="4" id="KW-0479">Metal-binding</keyword>
<accession>A0A6I6D3P0</accession>
<keyword evidence="6" id="KW-0378">Hydrolase</keyword>
<dbReference type="InterPro" id="IPR027417">
    <property type="entry name" value="P-loop_NTPase"/>
</dbReference>
<dbReference type="InterPro" id="IPR006474">
    <property type="entry name" value="Helicase_Cas3_CRISPR-ass_core"/>
</dbReference>
<dbReference type="PANTHER" id="PTHR47963:SF9">
    <property type="entry name" value="CRISPR-ASSOCIATED ENDONUCLEASE_HELICASE CAS3"/>
    <property type="match status" value="1"/>
</dbReference>
<keyword evidence="12" id="KW-1185">Reference proteome</keyword>
<evidence type="ECO:0000256" key="6">
    <source>
        <dbReference type="ARBA" id="ARBA00022801"/>
    </source>
</evidence>
<dbReference type="PROSITE" id="PS51643">
    <property type="entry name" value="HD_CAS3"/>
    <property type="match status" value="1"/>
</dbReference>
<dbReference type="InterPro" id="IPR038257">
    <property type="entry name" value="CRISPR-assoc_Cas3_HD_sf"/>
</dbReference>
<dbReference type="Pfam" id="PF18019">
    <property type="entry name" value="Cas3_HD"/>
    <property type="match status" value="1"/>
</dbReference>
<evidence type="ECO:0000256" key="9">
    <source>
        <dbReference type="ARBA" id="ARBA00023118"/>
    </source>
</evidence>
<comment type="similarity">
    <text evidence="1">In the N-terminal section; belongs to the CRISPR-associated nuclease Cas3-HD family.</text>
</comment>
<evidence type="ECO:0000313" key="11">
    <source>
        <dbReference type="EMBL" id="QGT78857.1"/>
    </source>
</evidence>
<dbReference type="CDD" id="cd17930">
    <property type="entry name" value="DEXHc_cas3"/>
    <property type="match status" value="1"/>
</dbReference>
<dbReference type="GO" id="GO:0051607">
    <property type="term" value="P:defense response to virus"/>
    <property type="evidence" value="ECO:0007669"/>
    <property type="project" value="UniProtKB-KW"/>
</dbReference>
<evidence type="ECO:0000256" key="1">
    <source>
        <dbReference type="ARBA" id="ARBA00006847"/>
    </source>
</evidence>
<dbReference type="GO" id="GO:0003723">
    <property type="term" value="F:RNA binding"/>
    <property type="evidence" value="ECO:0007669"/>
    <property type="project" value="TreeGrafter"/>
</dbReference>
<feature type="domain" description="HD Cas3-type" evidence="10">
    <location>
        <begin position="32"/>
        <end position="209"/>
    </location>
</feature>
<comment type="similarity">
    <text evidence="2">In the central section; belongs to the CRISPR-associated helicase Cas3 family.</text>
</comment>
<proteinExistence type="inferred from homology"/>
<evidence type="ECO:0000256" key="4">
    <source>
        <dbReference type="ARBA" id="ARBA00022723"/>
    </source>
</evidence>
<dbReference type="Gene3D" id="3.40.50.300">
    <property type="entry name" value="P-loop containing nucleotide triphosphate hydrolases"/>
    <property type="match status" value="2"/>
</dbReference>
<dbReference type="InterPro" id="IPR001650">
    <property type="entry name" value="Helicase_C-like"/>
</dbReference>
<dbReference type="InterPro" id="IPR011545">
    <property type="entry name" value="DEAD/DEAH_box_helicase_dom"/>
</dbReference>
<dbReference type="RefSeq" id="WP_156574426.1">
    <property type="nucleotide sequence ID" value="NZ_CP046415.1"/>
</dbReference>
<dbReference type="NCBIfam" id="TIGR01596">
    <property type="entry name" value="cas3_HD"/>
    <property type="match status" value="1"/>
</dbReference>
<keyword evidence="8" id="KW-0067">ATP-binding</keyword>
<organism evidence="11 12">
    <name type="scientific">Guyparkeria halophila</name>
    <dbReference type="NCBI Taxonomy" id="47960"/>
    <lineage>
        <taxon>Bacteria</taxon>
        <taxon>Pseudomonadati</taxon>
        <taxon>Pseudomonadota</taxon>
        <taxon>Gammaproteobacteria</taxon>
        <taxon>Chromatiales</taxon>
        <taxon>Thioalkalibacteraceae</taxon>
        <taxon>Guyparkeria</taxon>
    </lineage>
</organism>
<dbReference type="GO" id="GO:0004518">
    <property type="term" value="F:nuclease activity"/>
    <property type="evidence" value="ECO:0007669"/>
    <property type="project" value="UniProtKB-KW"/>
</dbReference>
<dbReference type="Pfam" id="PF22590">
    <property type="entry name" value="Cas3-like_C_2"/>
    <property type="match status" value="1"/>
</dbReference>
<dbReference type="CDD" id="cd09641">
    <property type="entry name" value="Cas3''_I"/>
    <property type="match status" value="1"/>
</dbReference>
<dbReference type="PANTHER" id="PTHR47963">
    <property type="entry name" value="DEAD-BOX ATP-DEPENDENT RNA HELICASE 47, MITOCHONDRIAL"/>
    <property type="match status" value="1"/>
</dbReference>
<dbReference type="NCBIfam" id="TIGR01587">
    <property type="entry name" value="cas3_core"/>
    <property type="match status" value="1"/>
</dbReference>